<feature type="transmembrane region" description="Helical" evidence="6">
    <location>
        <begin position="301"/>
        <end position="319"/>
    </location>
</feature>
<evidence type="ECO:0000256" key="6">
    <source>
        <dbReference type="SAM" id="Phobius"/>
    </source>
</evidence>
<comment type="caution">
    <text evidence="7">The sequence shown here is derived from an EMBL/GenBank/DDBJ whole genome shotgun (WGS) entry which is preliminary data.</text>
</comment>
<evidence type="ECO:0000313" key="7">
    <source>
        <dbReference type="EMBL" id="KJV05985.1"/>
    </source>
</evidence>
<feature type="transmembrane region" description="Helical" evidence="6">
    <location>
        <begin position="359"/>
        <end position="382"/>
    </location>
</feature>
<dbReference type="SUPFAM" id="SSF103473">
    <property type="entry name" value="MFS general substrate transporter"/>
    <property type="match status" value="1"/>
</dbReference>
<dbReference type="InterPro" id="IPR004752">
    <property type="entry name" value="AmpG_permease/AT-1"/>
</dbReference>
<organism evidence="7 8">
    <name type="scientific">Methylocucumis oryzae</name>
    <dbReference type="NCBI Taxonomy" id="1632867"/>
    <lineage>
        <taxon>Bacteria</taxon>
        <taxon>Pseudomonadati</taxon>
        <taxon>Pseudomonadota</taxon>
        <taxon>Gammaproteobacteria</taxon>
        <taxon>Methylococcales</taxon>
        <taxon>Methylococcaceae</taxon>
        <taxon>Methylocucumis</taxon>
    </lineage>
</organism>
<dbReference type="InterPro" id="IPR011701">
    <property type="entry name" value="MFS"/>
</dbReference>
<dbReference type="PANTHER" id="PTHR12778:SF10">
    <property type="entry name" value="MAJOR FACILITATOR SUPERFAMILY DOMAIN-CONTAINING PROTEIN 3"/>
    <property type="match status" value="1"/>
</dbReference>
<feature type="transmembrane region" description="Helical" evidence="6">
    <location>
        <begin position="61"/>
        <end position="78"/>
    </location>
</feature>
<proteinExistence type="predicted"/>
<dbReference type="PANTHER" id="PTHR12778">
    <property type="entry name" value="SOLUTE CARRIER FAMILY 33 ACETYL-COA TRANSPORTER -RELATED"/>
    <property type="match status" value="1"/>
</dbReference>
<feature type="transmembrane region" description="Helical" evidence="6">
    <location>
        <begin position="90"/>
        <end position="108"/>
    </location>
</feature>
<evidence type="ECO:0000256" key="1">
    <source>
        <dbReference type="ARBA" id="ARBA00004141"/>
    </source>
</evidence>
<keyword evidence="4 6" id="KW-1133">Transmembrane helix</keyword>
<dbReference type="Pfam" id="PF07690">
    <property type="entry name" value="MFS_1"/>
    <property type="match status" value="1"/>
</dbReference>
<reference evidence="8" key="1">
    <citation type="submission" date="2015-03" db="EMBL/GenBank/DDBJ databases">
        <title>Draft genome sequence of a novel methanotroph (Sn10-6) isolated from flooded ricefield rhizosphere in India.</title>
        <authorList>
            <person name="Pandit P.S."/>
            <person name="Pore S.D."/>
            <person name="Arora P."/>
            <person name="Kapse N.G."/>
            <person name="Dhakephalkar P.K."/>
            <person name="Rahalkar M.C."/>
        </authorList>
    </citation>
    <scope>NUCLEOTIDE SEQUENCE [LARGE SCALE GENOMIC DNA]</scope>
    <source>
        <strain evidence="8">Sn10-6</strain>
    </source>
</reference>
<feature type="transmembrane region" description="Helical" evidence="6">
    <location>
        <begin position="331"/>
        <end position="352"/>
    </location>
</feature>
<dbReference type="AlphaFoldDB" id="A0A0F3IGQ6"/>
<dbReference type="EMBL" id="LAJX01000145">
    <property type="protein sequence ID" value="KJV05985.1"/>
    <property type="molecule type" value="Genomic_DNA"/>
</dbReference>
<comment type="subcellular location">
    <subcellularLocation>
        <location evidence="1">Membrane</location>
        <topology evidence="1">Multi-pass membrane protein</topology>
    </subcellularLocation>
</comment>
<name>A0A0F3IGQ6_9GAMM</name>
<feature type="transmembrane region" description="Helical" evidence="6">
    <location>
        <begin position="154"/>
        <end position="175"/>
    </location>
</feature>
<evidence type="ECO:0000313" key="8">
    <source>
        <dbReference type="Proteomes" id="UP000033684"/>
    </source>
</evidence>
<sequence>MLTEWIFIRSQSTIKGGSKAKAHHPFIWLILYIPFGALGGFVSVALTFLATKKGLSITEGSLIVASQLLVSWLKWLWAPLVDVSLNPKKWYLFATSFSGFGVFAMASIPLGRDTLWLLLVIIAASNVVNSIVGMSVEAMISYLTPKHEIGRVSAWLQTGNLGGTGLGGALGLFLLQNLPQAWMSGAIMGGFFLLCCLALLPLEHVPPHVTNQGAIESIKTVASGFWQMVKAPAGVLASLLCILPIATGSAQATLTQAAVAAYWSAGEADVELVQGVLAGFFNSIGCFVGGWVCLRMNAHKAYVLFGIVMAFIALAMAQSPNTVSMYVFWNILYSWIVGMSYSAFTAMALTVIDKGAAATAYNVFASLSNFPLWWLGLLLGWVADEKGAKVMLMTESALGLVGVAIFIFVERKLSALFFNSY</sequence>
<feature type="transmembrane region" description="Helical" evidence="6">
    <location>
        <begin position="26"/>
        <end position="49"/>
    </location>
</feature>
<evidence type="ECO:0000256" key="2">
    <source>
        <dbReference type="ARBA" id="ARBA00022448"/>
    </source>
</evidence>
<protein>
    <recommendedName>
        <fullName evidence="9">MFS transporter</fullName>
    </recommendedName>
</protein>
<feature type="transmembrane region" description="Helical" evidence="6">
    <location>
        <begin position="388"/>
        <end position="409"/>
    </location>
</feature>
<evidence type="ECO:0008006" key="9">
    <source>
        <dbReference type="Google" id="ProtNLM"/>
    </source>
</evidence>
<feature type="transmembrane region" description="Helical" evidence="6">
    <location>
        <begin position="182"/>
        <end position="202"/>
    </location>
</feature>
<keyword evidence="5 6" id="KW-0472">Membrane</keyword>
<dbReference type="GO" id="GO:0016020">
    <property type="term" value="C:membrane"/>
    <property type="evidence" value="ECO:0007669"/>
    <property type="project" value="UniProtKB-SubCell"/>
</dbReference>
<feature type="transmembrane region" description="Helical" evidence="6">
    <location>
        <begin position="272"/>
        <end position="294"/>
    </location>
</feature>
<keyword evidence="2" id="KW-0813">Transport</keyword>
<keyword evidence="3 6" id="KW-0812">Transmembrane</keyword>
<dbReference type="InterPro" id="IPR036259">
    <property type="entry name" value="MFS_trans_sf"/>
</dbReference>
<gene>
    <name evidence="7" type="ORF">VZ94_14315</name>
</gene>
<evidence type="ECO:0000256" key="4">
    <source>
        <dbReference type="ARBA" id="ARBA00022989"/>
    </source>
</evidence>
<evidence type="ECO:0000256" key="3">
    <source>
        <dbReference type="ARBA" id="ARBA00022692"/>
    </source>
</evidence>
<evidence type="ECO:0000256" key="5">
    <source>
        <dbReference type="ARBA" id="ARBA00023136"/>
    </source>
</evidence>
<accession>A0A0F3IGQ6</accession>
<dbReference type="Gene3D" id="1.20.1250.20">
    <property type="entry name" value="MFS general substrate transporter like domains"/>
    <property type="match status" value="2"/>
</dbReference>
<dbReference type="GO" id="GO:0022857">
    <property type="term" value="F:transmembrane transporter activity"/>
    <property type="evidence" value="ECO:0007669"/>
    <property type="project" value="InterPro"/>
</dbReference>
<reference evidence="7 8" key="2">
    <citation type="journal article" date="2016" name="Microb. Ecol.">
        <title>Genome Characteristics of a Novel Type I Methanotroph (Sn10-6) Isolated from a Flooded Indian Rice Field.</title>
        <authorList>
            <person name="Rahalkar M.C."/>
            <person name="Pandit P.S."/>
            <person name="Dhakephalkar P.K."/>
            <person name="Pore S."/>
            <person name="Arora P."/>
            <person name="Kapse N."/>
        </authorList>
    </citation>
    <scope>NUCLEOTIDE SEQUENCE [LARGE SCALE GENOMIC DNA]</scope>
    <source>
        <strain evidence="7 8">Sn10-6</strain>
    </source>
</reference>
<feature type="transmembrane region" description="Helical" evidence="6">
    <location>
        <begin position="115"/>
        <end position="134"/>
    </location>
</feature>
<keyword evidence="8" id="KW-1185">Reference proteome</keyword>
<dbReference type="Proteomes" id="UP000033684">
    <property type="component" value="Unassembled WGS sequence"/>
</dbReference>